<dbReference type="InterPro" id="IPR036961">
    <property type="entry name" value="Kinesin_motor_dom_sf"/>
</dbReference>
<feature type="compositionally biased region" description="Basic and acidic residues" evidence="1">
    <location>
        <begin position="329"/>
        <end position="343"/>
    </location>
</feature>
<accession>A0A5A8DK35</accession>
<protein>
    <recommendedName>
        <fullName evidence="4">PDZ domain-containing protein</fullName>
    </recommendedName>
</protein>
<feature type="region of interest" description="Disordered" evidence="1">
    <location>
        <begin position="217"/>
        <end position="506"/>
    </location>
</feature>
<feature type="compositionally biased region" description="Acidic residues" evidence="1">
    <location>
        <begin position="483"/>
        <end position="497"/>
    </location>
</feature>
<dbReference type="EMBL" id="VLTL01000057">
    <property type="protein sequence ID" value="KAA0164350.1"/>
    <property type="molecule type" value="Genomic_DNA"/>
</dbReference>
<evidence type="ECO:0008006" key="4">
    <source>
        <dbReference type="Google" id="ProtNLM"/>
    </source>
</evidence>
<feature type="compositionally biased region" description="Basic and acidic residues" evidence="1">
    <location>
        <begin position="264"/>
        <end position="295"/>
    </location>
</feature>
<comment type="caution">
    <text evidence="2">The sequence shown here is derived from an EMBL/GenBank/DDBJ whole genome shotgun (WGS) entry which is preliminary data.</text>
</comment>
<sequence>MGRDPPAMRFVCAFRPETRPEERIIARERWTAWDTDAATVTVSAGPERSHARRYTFDAVLGPSSALRGVFRTSCLPLCDALRAGASGCVVVAGDHLLGADEHAPAARTRAARAGDAGPEALGHDLLRRVIEDAISAAAVRPGVGVAGRTARDSRAGTAGCFTALSDGDVLLAIDGQDVSRADAARIGAILNRAASFMRHRRSVLRVTVLRHETDDGLEATPVELEDLMHRSRTAEERDREERDQEGRDLEERDQEERDLEERDQEERDREERDQEERDREERDQEERDREERDQEERDLEERDQEERDLEERDQEERDQEQGDQEERDQEQRDQEERDQEQRGAESAAALDAQADARHGLTRRSPEASPPSWLSPSATLDAPGAAAPLEAFWTPPPVPRGMSTLSPVSEGASSEECRGGSGSASPVGALDGLDSASDGGSSPRPEALSNRQRRASPAAEVRPSSPDGPGSTGRCSPGTPWGDDRDDEERDEEEDASGDDNAPGARARACLVTRKPIGLKLRNARVSEHGEPCGGVVEAVNIKSELLGQVGAGDEVVAVQRLPAGAADGADAAAAWRTAPVLSLAHVAFDDVMGVLKELSRDLKANRPCRVFVCSPASGSPQAGPRQRGPLP</sequence>
<name>A0A5A8DK35_CAFRO</name>
<feature type="compositionally biased region" description="Acidic residues" evidence="1">
    <location>
        <begin position="251"/>
        <end position="263"/>
    </location>
</feature>
<gene>
    <name evidence="2" type="ORF">FNF28_03890</name>
</gene>
<evidence type="ECO:0000313" key="3">
    <source>
        <dbReference type="Proteomes" id="UP000324907"/>
    </source>
</evidence>
<dbReference type="AlphaFoldDB" id="A0A5A8DK35"/>
<feature type="compositionally biased region" description="Low complexity" evidence="1">
    <location>
        <begin position="344"/>
        <end position="353"/>
    </location>
</feature>
<reference evidence="2 3" key="1">
    <citation type="submission" date="2019-07" db="EMBL/GenBank/DDBJ databases">
        <title>Genomes of Cafeteria roenbergensis.</title>
        <authorList>
            <person name="Fischer M.G."/>
            <person name="Hackl T."/>
            <person name="Roman M."/>
        </authorList>
    </citation>
    <scope>NUCLEOTIDE SEQUENCE [LARGE SCALE GENOMIC DNA]</scope>
    <source>
        <strain evidence="2 3">RCC970-E3</strain>
    </source>
</reference>
<evidence type="ECO:0000256" key="1">
    <source>
        <dbReference type="SAM" id="MobiDB-lite"/>
    </source>
</evidence>
<feature type="compositionally biased region" description="Low complexity" evidence="1">
    <location>
        <begin position="427"/>
        <end position="441"/>
    </location>
</feature>
<proteinExistence type="predicted"/>
<dbReference type="Gene3D" id="3.40.850.10">
    <property type="entry name" value="Kinesin motor domain"/>
    <property type="match status" value="1"/>
</dbReference>
<feature type="compositionally biased region" description="Basic and acidic residues" evidence="1">
    <location>
        <begin position="226"/>
        <end position="250"/>
    </location>
</feature>
<organism evidence="2 3">
    <name type="scientific">Cafeteria roenbergensis</name>
    <name type="common">Marine flagellate</name>
    <dbReference type="NCBI Taxonomy" id="33653"/>
    <lineage>
        <taxon>Eukaryota</taxon>
        <taxon>Sar</taxon>
        <taxon>Stramenopiles</taxon>
        <taxon>Bigyra</taxon>
        <taxon>Opalozoa</taxon>
        <taxon>Bicosoecida</taxon>
        <taxon>Cafeteriaceae</taxon>
        <taxon>Cafeteria</taxon>
    </lineage>
</organism>
<dbReference type="Proteomes" id="UP000324907">
    <property type="component" value="Unassembled WGS sequence"/>
</dbReference>
<evidence type="ECO:0000313" key="2">
    <source>
        <dbReference type="EMBL" id="KAA0164350.1"/>
    </source>
</evidence>
<feature type="compositionally biased region" description="Acidic residues" evidence="1">
    <location>
        <begin position="296"/>
        <end position="328"/>
    </location>
</feature>